<comment type="caution">
    <text evidence="1">The sequence shown here is derived from an EMBL/GenBank/DDBJ whole genome shotgun (WGS) entry which is preliminary data.</text>
</comment>
<sequence length="186" mass="20411">MDMGYSHLCNNNPSMSCRPYWRSGGLIDLLQTKLPNLQDPFFISFQIVKSTVSNRNLQESSTPLIANVALILSTRRRHRSGKLNSMLGPNLASTIPSTPWIYLPRNQFSVCIVPFYQDSRDPRSRIIPPLKRGLGFLISFVTNPDSNNDDTGGDGGGGGGGEEVSNGVDQKGEKDGSLRPIGEKRC</sequence>
<proteinExistence type="predicted"/>
<dbReference type="Proteomes" id="UP001055879">
    <property type="component" value="Linkage Group LG18"/>
</dbReference>
<accession>A0ACB8XFQ4</accession>
<organism evidence="1 2">
    <name type="scientific">Arctium lappa</name>
    <name type="common">Greater burdock</name>
    <name type="synonym">Lappa major</name>
    <dbReference type="NCBI Taxonomy" id="4217"/>
    <lineage>
        <taxon>Eukaryota</taxon>
        <taxon>Viridiplantae</taxon>
        <taxon>Streptophyta</taxon>
        <taxon>Embryophyta</taxon>
        <taxon>Tracheophyta</taxon>
        <taxon>Spermatophyta</taxon>
        <taxon>Magnoliopsida</taxon>
        <taxon>eudicotyledons</taxon>
        <taxon>Gunneridae</taxon>
        <taxon>Pentapetalae</taxon>
        <taxon>asterids</taxon>
        <taxon>campanulids</taxon>
        <taxon>Asterales</taxon>
        <taxon>Asteraceae</taxon>
        <taxon>Carduoideae</taxon>
        <taxon>Cardueae</taxon>
        <taxon>Arctiinae</taxon>
        <taxon>Arctium</taxon>
    </lineage>
</organism>
<evidence type="ECO:0000313" key="1">
    <source>
        <dbReference type="EMBL" id="KAI3665411.1"/>
    </source>
</evidence>
<gene>
    <name evidence="1" type="ORF">L6452_44038</name>
</gene>
<protein>
    <submittedName>
        <fullName evidence="1">Uncharacterized protein</fullName>
    </submittedName>
</protein>
<keyword evidence="2" id="KW-1185">Reference proteome</keyword>
<dbReference type="EMBL" id="CM042064">
    <property type="protein sequence ID" value="KAI3665411.1"/>
    <property type="molecule type" value="Genomic_DNA"/>
</dbReference>
<reference evidence="1 2" key="2">
    <citation type="journal article" date="2022" name="Mol. Ecol. Resour.">
        <title>The genomes of chicory, endive, great burdock and yacon provide insights into Asteraceae paleo-polyploidization history and plant inulin production.</title>
        <authorList>
            <person name="Fan W."/>
            <person name="Wang S."/>
            <person name="Wang H."/>
            <person name="Wang A."/>
            <person name="Jiang F."/>
            <person name="Liu H."/>
            <person name="Zhao H."/>
            <person name="Xu D."/>
            <person name="Zhang Y."/>
        </authorList>
    </citation>
    <scope>NUCLEOTIDE SEQUENCE [LARGE SCALE GENOMIC DNA]</scope>
    <source>
        <strain evidence="2">cv. Niubang</strain>
    </source>
</reference>
<reference evidence="2" key="1">
    <citation type="journal article" date="2022" name="Mol. Ecol. Resour.">
        <title>The genomes of chicory, endive, great burdock and yacon provide insights into Asteraceae palaeo-polyploidization history and plant inulin production.</title>
        <authorList>
            <person name="Fan W."/>
            <person name="Wang S."/>
            <person name="Wang H."/>
            <person name="Wang A."/>
            <person name="Jiang F."/>
            <person name="Liu H."/>
            <person name="Zhao H."/>
            <person name="Xu D."/>
            <person name="Zhang Y."/>
        </authorList>
    </citation>
    <scope>NUCLEOTIDE SEQUENCE [LARGE SCALE GENOMIC DNA]</scope>
    <source>
        <strain evidence="2">cv. Niubang</strain>
    </source>
</reference>
<name>A0ACB8XFQ4_ARCLA</name>
<evidence type="ECO:0000313" key="2">
    <source>
        <dbReference type="Proteomes" id="UP001055879"/>
    </source>
</evidence>